<dbReference type="Pfam" id="PF09248">
    <property type="entry name" value="DUF1965"/>
    <property type="match status" value="1"/>
</dbReference>
<feature type="domain" description="DUF1965" evidence="14">
    <location>
        <begin position="251"/>
        <end position="317"/>
    </location>
</feature>
<feature type="modified residue" description="2',4',5'-topaquinone" evidence="8">
    <location>
        <position position="482"/>
    </location>
</feature>
<evidence type="ECO:0000256" key="10">
    <source>
        <dbReference type="SAM" id="MobiDB-lite"/>
    </source>
</evidence>
<dbReference type="InterPro" id="IPR016182">
    <property type="entry name" value="Cu_amine_oxidase_N-reg"/>
</dbReference>
<reference evidence="15" key="1">
    <citation type="journal article" date="2021" name="Nat. Commun.">
        <title>Genetic determinants of endophytism in the Arabidopsis root mycobiome.</title>
        <authorList>
            <person name="Mesny F."/>
            <person name="Miyauchi S."/>
            <person name="Thiergart T."/>
            <person name="Pickel B."/>
            <person name="Atanasova L."/>
            <person name="Karlsson M."/>
            <person name="Huettel B."/>
            <person name="Barry K.W."/>
            <person name="Haridas S."/>
            <person name="Chen C."/>
            <person name="Bauer D."/>
            <person name="Andreopoulos W."/>
            <person name="Pangilinan J."/>
            <person name="LaButti K."/>
            <person name="Riley R."/>
            <person name="Lipzen A."/>
            <person name="Clum A."/>
            <person name="Drula E."/>
            <person name="Henrissat B."/>
            <person name="Kohler A."/>
            <person name="Grigoriev I.V."/>
            <person name="Martin F.M."/>
            <person name="Hacquard S."/>
        </authorList>
    </citation>
    <scope>NUCLEOTIDE SEQUENCE</scope>
    <source>
        <strain evidence="15">MPI-CAGE-CH-0235</strain>
    </source>
</reference>
<dbReference type="EC" id="1.4.3.-" evidence="9"/>
<evidence type="ECO:0000256" key="5">
    <source>
        <dbReference type="ARBA" id="ARBA00023002"/>
    </source>
</evidence>
<feature type="active site" description="Schiff-base intermediate with substrate; via topaquinone" evidence="7">
    <location>
        <position position="482"/>
    </location>
</feature>
<dbReference type="SUPFAM" id="SSF54416">
    <property type="entry name" value="Amine oxidase N-terminal region"/>
    <property type="match status" value="2"/>
</dbReference>
<keyword evidence="4 7" id="KW-0801">TPQ</keyword>
<gene>
    <name evidence="15" type="ORF">B0I35DRAFT_477036</name>
</gene>
<evidence type="ECO:0000256" key="4">
    <source>
        <dbReference type="ARBA" id="ARBA00022772"/>
    </source>
</evidence>
<dbReference type="InterPro" id="IPR015798">
    <property type="entry name" value="Cu_amine_oxidase_C"/>
</dbReference>
<dbReference type="InterPro" id="IPR015800">
    <property type="entry name" value="Cu_amine_oxidase_N2"/>
</dbReference>
<keyword evidence="11" id="KW-0732">Signal</keyword>
<dbReference type="InterPro" id="IPR015328">
    <property type="entry name" value="DUF1965"/>
</dbReference>
<name>A0A8K0SZU3_9HYPO</name>
<dbReference type="Pfam" id="PF02727">
    <property type="entry name" value="Cu_amine_oxidN2"/>
    <property type="match status" value="1"/>
</dbReference>
<dbReference type="Gene3D" id="3.10.450.40">
    <property type="match status" value="2"/>
</dbReference>
<feature type="domain" description="Copper amine oxidase N2-terminal" evidence="13">
    <location>
        <begin position="100"/>
        <end position="156"/>
    </location>
</feature>
<dbReference type="OrthoDB" id="3341590at2759"/>
<feature type="signal peptide" evidence="11">
    <location>
        <begin position="1"/>
        <end position="22"/>
    </location>
</feature>
<keyword evidence="16" id="KW-1185">Reference proteome</keyword>
<dbReference type="Gene3D" id="2.70.98.20">
    <property type="entry name" value="Copper amine oxidase, catalytic domain"/>
    <property type="match status" value="1"/>
</dbReference>
<feature type="region of interest" description="Disordered" evidence="10">
    <location>
        <begin position="25"/>
        <end position="59"/>
    </location>
</feature>
<dbReference type="PANTHER" id="PTHR10638">
    <property type="entry name" value="COPPER AMINE OXIDASE"/>
    <property type="match status" value="1"/>
</dbReference>
<feature type="domain" description="Copper amine oxidase catalytic" evidence="12">
    <location>
        <begin position="332"/>
        <end position="729"/>
    </location>
</feature>
<evidence type="ECO:0000313" key="16">
    <source>
        <dbReference type="Proteomes" id="UP000813444"/>
    </source>
</evidence>
<comment type="cofactor">
    <cofactor evidence="1">
        <name>Cu cation</name>
        <dbReference type="ChEBI" id="CHEBI:23378"/>
    </cofactor>
</comment>
<dbReference type="PANTHER" id="PTHR10638:SF20">
    <property type="entry name" value="AMINE OXIDASE"/>
    <property type="match status" value="1"/>
</dbReference>
<dbReference type="GO" id="GO:0008131">
    <property type="term" value="F:primary methylamine oxidase activity"/>
    <property type="evidence" value="ECO:0007669"/>
    <property type="project" value="InterPro"/>
</dbReference>
<comment type="similarity">
    <text evidence="2 9">Belongs to the copper/topaquinone oxidase family.</text>
</comment>
<evidence type="ECO:0000256" key="6">
    <source>
        <dbReference type="ARBA" id="ARBA00023008"/>
    </source>
</evidence>
<comment type="PTM">
    <text evidence="8 9">Topaquinone (TPQ) is generated by copper-dependent autoxidation of a specific tyrosyl residue.</text>
</comment>
<accession>A0A8K0SZU3</accession>
<evidence type="ECO:0000256" key="2">
    <source>
        <dbReference type="ARBA" id="ARBA00007983"/>
    </source>
</evidence>
<evidence type="ECO:0000259" key="14">
    <source>
        <dbReference type="Pfam" id="PF09248"/>
    </source>
</evidence>
<dbReference type="Pfam" id="PF01179">
    <property type="entry name" value="Cu_amine_oxid"/>
    <property type="match status" value="1"/>
</dbReference>
<dbReference type="AlphaFoldDB" id="A0A8K0SZU3"/>
<dbReference type="EMBL" id="JAGPNK010000004">
    <property type="protein sequence ID" value="KAH7323151.1"/>
    <property type="molecule type" value="Genomic_DNA"/>
</dbReference>
<dbReference type="FunFam" id="3.10.450.40:FF:000018">
    <property type="entry name" value="Amine oxidase"/>
    <property type="match status" value="1"/>
</dbReference>
<evidence type="ECO:0000259" key="13">
    <source>
        <dbReference type="Pfam" id="PF02727"/>
    </source>
</evidence>
<evidence type="ECO:0000256" key="9">
    <source>
        <dbReference type="RuleBase" id="RU000672"/>
    </source>
</evidence>
<protein>
    <recommendedName>
        <fullName evidence="9">Amine oxidase</fullName>
        <ecNumber evidence="9">1.4.3.-</ecNumber>
    </recommendedName>
</protein>
<dbReference type="PRINTS" id="PR00766">
    <property type="entry name" value="CUDAOXIDASE"/>
</dbReference>
<evidence type="ECO:0000313" key="15">
    <source>
        <dbReference type="EMBL" id="KAH7323151.1"/>
    </source>
</evidence>
<evidence type="ECO:0000256" key="1">
    <source>
        <dbReference type="ARBA" id="ARBA00001935"/>
    </source>
</evidence>
<comment type="cofactor">
    <cofactor evidence="9">
        <name>Cu cation</name>
        <dbReference type="ChEBI" id="CHEBI:23378"/>
    </cofactor>
    <text evidence="9">Contains 1 topaquinone per subunit.</text>
</comment>
<dbReference type="InterPro" id="IPR036460">
    <property type="entry name" value="Cu_amine_oxidase_C_sf"/>
</dbReference>
<proteinExistence type="inferred from homology"/>
<comment type="caution">
    <text evidence="15">The sequence shown here is derived from an EMBL/GenBank/DDBJ whole genome shotgun (WGS) entry which is preliminary data.</text>
</comment>
<sequence>MGIRVPTLLLLGLLTFSALADARPGATKGLRRGPPRRSWEHRRQASNSSACDASADTPSITAPHDNIWNTLTKEEVVGLLEWLHRPEQGLNLTLLEEAGAWDNTVGVTELLMPNKTDALAFIDGGGPAPVRNARVGIFFGATEEPYMQNFIVGPLPVDNRTTIAPLDFIYNKGDGRMPNYDADFIDVYYYQLSVAASIADITQDLVGAVATGNENDTAVIAGIDPLQKEGDRIIDWVSFFVNPTNGFEDGTLLSGGFYMKFDITGRDPSGWSCLGFVYNDIFYPTVEELRAAWERPDFVRRAKAVDGPFGSTARQGEELTRDTLPAPAMVQSSKRYAVDRDNKYVKWMDFEFYLAYDRDTGLKFYEVKYKGERIIFELGLQEAHAHYAGNDPLQSHIAYLDSWYGLGSLGFSLVPGWDCPASATYLDSVIHDNAITTTHRANICLFEQDAGYPIRRHLASEYVTVTKNIQFVVRWIATVGNYDYIMDYVFNLDGTIEVKVRASGYIQGTFYANNEDYGYHIHDALSGSMHDHVINYKLDLDVNGTANSLERVEFVPHTTTYSWSDVPRNTMKIQKSWVETEDEAKLKWAPNSAASYVVVNKESVTPYGEYRGYKLAPNLGSPVYLTVQNSSNLHRAANFATHNLFATRQKDTEPRSASAWNRQDPLNPLVDFNHFFDGESLDQEDLVIWFNLGMHHVPSGSDLPNTVTTNAQAGIAIIPHNYLLGDPSIQTSHSVHVDISGEEAEANVFGGEEATCAYDLSQLYPDLSNYPRSEAIRKWPNVYTGGAL</sequence>
<evidence type="ECO:0000256" key="11">
    <source>
        <dbReference type="SAM" id="SignalP"/>
    </source>
</evidence>
<dbReference type="SUPFAM" id="SSF49998">
    <property type="entry name" value="Amine oxidase catalytic domain"/>
    <property type="match status" value="1"/>
</dbReference>
<feature type="active site" description="Proton acceptor" evidence="7">
    <location>
        <position position="401"/>
    </location>
</feature>
<dbReference type="GO" id="GO:0048038">
    <property type="term" value="F:quinone binding"/>
    <property type="evidence" value="ECO:0007669"/>
    <property type="project" value="InterPro"/>
</dbReference>
<organism evidence="15 16">
    <name type="scientific">Stachybotrys elegans</name>
    <dbReference type="NCBI Taxonomy" id="80388"/>
    <lineage>
        <taxon>Eukaryota</taxon>
        <taxon>Fungi</taxon>
        <taxon>Dikarya</taxon>
        <taxon>Ascomycota</taxon>
        <taxon>Pezizomycotina</taxon>
        <taxon>Sordariomycetes</taxon>
        <taxon>Hypocreomycetidae</taxon>
        <taxon>Hypocreales</taxon>
        <taxon>Stachybotryaceae</taxon>
        <taxon>Stachybotrys</taxon>
    </lineage>
</organism>
<keyword evidence="6 9" id="KW-0186">Copper</keyword>
<keyword evidence="5 9" id="KW-0560">Oxidoreductase</keyword>
<keyword evidence="3 9" id="KW-0479">Metal-binding</keyword>
<evidence type="ECO:0000256" key="8">
    <source>
        <dbReference type="PIRSR" id="PIRSR600269-51"/>
    </source>
</evidence>
<feature type="chain" id="PRO_5035461756" description="Amine oxidase" evidence="11">
    <location>
        <begin position="23"/>
        <end position="788"/>
    </location>
</feature>
<dbReference type="Proteomes" id="UP000813444">
    <property type="component" value="Unassembled WGS sequence"/>
</dbReference>
<evidence type="ECO:0000256" key="7">
    <source>
        <dbReference type="PIRSR" id="PIRSR600269-50"/>
    </source>
</evidence>
<dbReference type="InterPro" id="IPR000269">
    <property type="entry name" value="Cu_amine_oxidase"/>
</dbReference>
<dbReference type="GO" id="GO:0005507">
    <property type="term" value="F:copper ion binding"/>
    <property type="evidence" value="ECO:0007669"/>
    <property type="project" value="InterPro"/>
</dbReference>
<evidence type="ECO:0000256" key="3">
    <source>
        <dbReference type="ARBA" id="ARBA00022723"/>
    </source>
</evidence>
<feature type="compositionally biased region" description="Low complexity" evidence="10">
    <location>
        <begin position="45"/>
        <end position="56"/>
    </location>
</feature>
<evidence type="ECO:0000259" key="12">
    <source>
        <dbReference type="Pfam" id="PF01179"/>
    </source>
</evidence>
<dbReference type="GO" id="GO:0005886">
    <property type="term" value="C:plasma membrane"/>
    <property type="evidence" value="ECO:0007669"/>
    <property type="project" value="TreeGrafter"/>
</dbReference>
<dbReference type="GO" id="GO:0009308">
    <property type="term" value="P:amine metabolic process"/>
    <property type="evidence" value="ECO:0007669"/>
    <property type="project" value="UniProtKB-UniRule"/>
</dbReference>